<keyword evidence="6" id="KW-1185">Reference proteome</keyword>
<sequence>MVDASLRATILRSIRDLNRDFGISVIYITHDLTTAYQMCDNIIVMYRGSVAEAGSVEEVIQNPKHPYTQLLIDSVPQPDPKAAWGEDEDESVDRVDEASMVTDQCKFAPS</sequence>
<comment type="caution">
    <text evidence="5">The sequence shown here is derived from an EMBL/GenBank/DDBJ whole genome shotgun (WGS) entry which is preliminary data.</text>
</comment>
<dbReference type="EMBL" id="CASHTH010001195">
    <property type="protein sequence ID" value="CAI8012585.1"/>
    <property type="molecule type" value="Genomic_DNA"/>
</dbReference>
<dbReference type="PANTHER" id="PTHR43230:SF3">
    <property type="entry name" value="ABC-TYPE DIPEPTIDE_OLIGOPEPTIDE TRANSPORT SYSTEM, ATPASE COMPONENT"/>
    <property type="match status" value="1"/>
</dbReference>
<organism evidence="5 6">
    <name type="scientific">Geodia barretti</name>
    <name type="common">Barrett's horny sponge</name>
    <dbReference type="NCBI Taxonomy" id="519541"/>
    <lineage>
        <taxon>Eukaryota</taxon>
        <taxon>Metazoa</taxon>
        <taxon>Porifera</taxon>
        <taxon>Demospongiae</taxon>
        <taxon>Heteroscleromorpha</taxon>
        <taxon>Tetractinellida</taxon>
        <taxon>Astrophorina</taxon>
        <taxon>Geodiidae</taxon>
        <taxon>Geodia</taxon>
    </lineage>
</organism>
<keyword evidence="2" id="KW-0547">Nucleotide-binding</keyword>
<dbReference type="AlphaFoldDB" id="A0AA35RJB6"/>
<dbReference type="SUPFAM" id="SSF52540">
    <property type="entry name" value="P-loop containing nucleoside triphosphate hydrolases"/>
    <property type="match status" value="1"/>
</dbReference>
<dbReference type="Pfam" id="PF08352">
    <property type="entry name" value="oligo_HPY"/>
    <property type="match status" value="1"/>
</dbReference>
<feature type="domain" description="Oligopeptide/dipeptide ABC transporter C-terminal" evidence="4">
    <location>
        <begin position="52"/>
        <end position="109"/>
    </location>
</feature>
<proteinExistence type="predicted"/>
<evidence type="ECO:0000313" key="5">
    <source>
        <dbReference type="EMBL" id="CAI8012585.1"/>
    </source>
</evidence>
<dbReference type="PANTHER" id="PTHR43230">
    <property type="entry name" value="ABC-TYPE DIPEPTIDE/OLIGOPEPTIDE TRANSPORT SYSTEM, ATPASE COMPONENT"/>
    <property type="match status" value="1"/>
</dbReference>
<evidence type="ECO:0000259" key="4">
    <source>
        <dbReference type="Pfam" id="PF08352"/>
    </source>
</evidence>
<name>A0AA35RJB6_GEOBA</name>
<dbReference type="InterPro" id="IPR013563">
    <property type="entry name" value="Oligopep_ABC_C"/>
</dbReference>
<protein>
    <submittedName>
        <fullName evidence="5">Oligopeptide transport ATP-binding protein OppF</fullName>
    </submittedName>
</protein>
<gene>
    <name evidence="5" type="ORF">GBAR_LOCUS8078</name>
</gene>
<keyword evidence="1" id="KW-0813">Transport</keyword>
<evidence type="ECO:0000256" key="3">
    <source>
        <dbReference type="ARBA" id="ARBA00022840"/>
    </source>
</evidence>
<dbReference type="GO" id="GO:0015833">
    <property type="term" value="P:peptide transport"/>
    <property type="evidence" value="ECO:0007669"/>
    <property type="project" value="InterPro"/>
</dbReference>
<accession>A0AA35RJB6</accession>
<dbReference type="GO" id="GO:0005524">
    <property type="term" value="F:ATP binding"/>
    <property type="evidence" value="ECO:0007669"/>
    <property type="project" value="UniProtKB-KW"/>
</dbReference>
<keyword evidence="3 5" id="KW-0067">ATP-binding</keyword>
<dbReference type="Proteomes" id="UP001174909">
    <property type="component" value="Unassembled WGS sequence"/>
</dbReference>
<dbReference type="Gene3D" id="3.40.50.300">
    <property type="entry name" value="P-loop containing nucleotide triphosphate hydrolases"/>
    <property type="match status" value="1"/>
</dbReference>
<evidence type="ECO:0000256" key="1">
    <source>
        <dbReference type="ARBA" id="ARBA00022448"/>
    </source>
</evidence>
<evidence type="ECO:0000313" key="6">
    <source>
        <dbReference type="Proteomes" id="UP001174909"/>
    </source>
</evidence>
<dbReference type="InterPro" id="IPR027417">
    <property type="entry name" value="P-loop_NTPase"/>
</dbReference>
<reference evidence="5" key="1">
    <citation type="submission" date="2023-03" db="EMBL/GenBank/DDBJ databases">
        <authorList>
            <person name="Steffen K."/>
            <person name="Cardenas P."/>
        </authorList>
    </citation>
    <scope>NUCLEOTIDE SEQUENCE</scope>
</reference>
<evidence type="ECO:0000256" key="2">
    <source>
        <dbReference type="ARBA" id="ARBA00022741"/>
    </source>
</evidence>